<name>A0A1Y0L228_9MOLU</name>
<dbReference type="GO" id="GO:0005524">
    <property type="term" value="F:ATP binding"/>
    <property type="evidence" value="ECO:0007669"/>
    <property type="project" value="UniProtKB-KW"/>
</dbReference>
<dbReference type="GO" id="GO:0042802">
    <property type="term" value="F:identical protein binding"/>
    <property type="evidence" value="ECO:0007669"/>
    <property type="project" value="TreeGrafter"/>
</dbReference>
<evidence type="ECO:0000256" key="1">
    <source>
        <dbReference type="ARBA" id="ARBA00001946"/>
    </source>
</evidence>
<keyword evidence="18" id="KW-1185">Reference proteome</keyword>
<dbReference type="EC" id="2.7.1.11" evidence="5"/>
<dbReference type="GO" id="GO:0030388">
    <property type="term" value="P:fructose 1,6-bisphosphate metabolic process"/>
    <property type="evidence" value="ECO:0007669"/>
    <property type="project" value="TreeGrafter"/>
</dbReference>
<dbReference type="Pfam" id="PF00365">
    <property type="entry name" value="PFK"/>
    <property type="match status" value="1"/>
</dbReference>
<dbReference type="InterPro" id="IPR000023">
    <property type="entry name" value="Phosphofructokinase_dom"/>
</dbReference>
<reference evidence="17 18" key="1">
    <citation type="submission" date="2017-11" db="EMBL/GenBank/DDBJ databases">
        <title>Complete genome sequence of Spiroplasma clarkii CN-5 (DSM 19994).</title>
        <authorList>
            <person name="Tsai Y.-M."/>
            <person name="Chang A."/>
            <person name="Lo W.-S."/>
            <person name="Kuo C.-H."/>
        </authorList>
    </citation>
    <scope>NUCLEOTIDE SEQUENCE [LARGE SCALE GENOMIC DNA]</scope>
    <source>
        <strain evidence="17 18">CN-5</strain>
    </source>
</reference>
<keyword evidence="12" id="KW-0460">Magnesium</keyword>
<dbReference type="EMBL" id="CP024870">
    <property type="protein sequence ID" value="ATX71152.1"/>
    <property type="molecule type" value="Genomic_DNA"/>
</dbReference>
<dbReference type="Gene3D" id="3.40.50.450">
    <property type="match status" value="1"/>
</dbReference>
<evidence type="ECO:0000313" key="18">
    <source>
        <dbReference type="Proteomes" id="UP000231179"/>
    </source>
</evidence>
<dbReference type="Gene3D" id="3.40.50.460">
    <property type="entry name" value="Phosphofructokinase domain"/>
    <property type="match status" value="1"/>
</dbReference>
<evidence type="ECO:0000256" key="8">
    <source>
        <dbReference type="ARBA" id="ARBA00022723"/>
    </source>
</evidence>
<evidence type="ECO:0000256" key="9">
    <source>
        <dbReference type="ARBA" id="ARBA00022741"/>
    </source>
</evidence>
<dbReference type="InterPro" id="IPR012003">
    <property type="entry name" value="ATP_PFK_prok-type"/>
</dbReference>
<dbReference type="GO" id="GO:0006002">
    <property type="term" value="P:fructose 6-phosphate metabolic process"/>
    <property type="evidence" value="ECO:0007669"/>
    <property type="project" value="InterPro"/>
</dbReference>
<dbReference type="PRINTS" id="PR00476">
    <property type="entry name" value="PHFRCTKINASE"/>
</dbReference>
<evidence type="ECO:0000256" key="14">
    <source>
        <dbReference type="ARBA" id="ARBA00038478"/>
    </source>
</evidence>
<comment type="pathway">
    <text evidence="4">Carbohydrate degradation; glycolysis; D-glyceraldehyde 3-phosphate and glycerone phosphate from D-glucose: step 3/4.</text>
</comment>
<organism evidence="17 18">
    <name type="scientific">Spiroplasma clarkii</name>
    <dbReference type="NCBI Taxonomy" id="2139"/>
    <lineage>
        <taxon>Bacteria</taxon>
        <taxon>Bacillati</taxon>
        <taxon>Mycoplasmatota</taxon>
        <taxon>Mollicutes</taxon>
        <taxon>Entomoplasmatales</taxon>
        <taxon>Spiroplasmataceae</taxon>
        <taxon>Spiroplasma</taxon>
    </lineage>
</organism>
<keyword evidence="11" id="KW-0067">ATP-binding</keyword>
<dbReference type="SUPFAM" id="SSF53784">
    <property type="entry name" value="Phosphofructokinase"/>
    <property type="match status" value="1"/>
</dbReference>
<comment type="catalytic activity">
    <reaction evidence="15">
        <text>beta-D-fructose 6-phosphate + ATP = beta-D-fructose 1,6-bisphosphate + ADP + H(+)</text>
        <dbReference type="Rhea" id="RHEA:16109"/>
        <dbReference type="ChEBI" id="CHEBI:15378"/>
        <dbReference type="ChEBI" id="CHEBI:30616"/>
        <dbReference type="ChEBI" id="CHEBI:32966"/>
        <dbReference type="ChEBI" id="CHEBI:57634"/>
        <dbReference type="ChEBI" id="CHEBI:456216"/>
        <dbReference type="EC" id="2.7.1.11"/>
    </reaction>
</comment>
<feature type="domain" description="Phosphofructokinase" evidence="16">
    <location>
        <begin position="5"/>
        <end position="273"/>
    </location>
</feature>
<comment type="similarity">
    <text evidence="14">Belongs to the phosphofructokinase type A (PFKA) family.</text>
</comment>
<dbReference type="GO" id="GO:0005945">
    <property type="term" value="C:6-phosphofructokinase complex"/>
    <property type="evidence" value="ECO:0007669"/>
    <property type="project" value="TreeGrafter"/>
</dbReference>
<dbReference type="Proteomes" id="UP000231179">
    <property type="component" value="Chromosome"/>
</dbReference>
<dbReference type="PANTHER" id="PTHR13697">
    <property type="entry name" value="PHOSPHOFRUCTOKINASE"/>
    <property type="match status" value="1"/>
</dbReference>
<dbReference type="GO" id="GO:0070095">
    <property type="term" value="F:fructose-6-phosphate binding"/>
    <property type="evidence" value="ECO:0007669"/>
    <property type="project" value="TreeGrafter"/>
</dbReference>
<evidence type="ECO:0000256" key="11">
    <source>
        <dbReference type="ARBA" id="ARBA00022840"/>
    </source>
</evidence>
<evidence type="ECO:0000256" key="5">
    <source>
        <dbReference type="ARBA" id="ARBA00012055"/>
    </source>
</evidence>
<evidence type="ECO:0000259" key="16">
    <source>
        <dbReference type="Pfam" id="PF00365"/>
    </source>
</evidence>
<comment type="subcellular location">
    <subcellularLocation>
        <location evidence="3">Cytoplasm</location>
    </subcellularLocation>
</comment>
<dbReference type="RefSeq" id="WP_100254693.1">
    <property type="nucleotide sequence ID" value="NZ_CP015819.1"/>
</dbReference>
<dbReference type="OrthoDB" id="9802503at2"/>
<dbReference type="PIRSF" id="PIRSF000532">
    <property type="entry name" value="ATP_PFK_prok"/>
    <property type="match status" value="1"/>
</dbReference>
<dbReference type="KEGG" id="scla:SCLARK_001233"/>
<gene>
    <name evidence="17" type="primary">pfkA</name>
    <name evidence="17" type="ORF">SCLAR_v1c08440</name>
</gene>
<keyword evidence="7" id="KW-0808">Transferase</keyword>
<sequence length="293" mass="32392">MTNNKIGIVCSGGDAPGINNAIYGLVHKLAPTYQILGFYDGLEGIYLQKYLVLDQVNVEGIQLEGSAIIGCERFAEFNNFAIQAQVVENLKALNIQHLVVFGGNGSLMAAKILVKQGIKVHFIPTTIDNDVVEVKTTLGFDTALNSVVEFIRRVNYSAKNHKKVQVYELMGRECSDLTNSVGQAVYADYVINNQNFTNPHLVAEIVKALKESNKRTNIILLSEKLLQTQALITEISAKISKRIWFTIIGHFQRGGTPSFGDCHYGAKCVDKIVKNIQMQKANLIYSLAEEVVI</sequence>
<evidence type="ECO:0000256" key="13">
    <source>
        <dbReference type="ARBA" id="ARBA00023152"/>
    </source>
</evidence>
<evidence type="ECO:0000256" key="7">
    <source>
        <dbReference type="ARBA" id="ARBA00022679"/>
    </source>
</evidence>
<comment type="cofactor">
    <cofactor evidence="1">
        <name>Mg(2+)</name>
        <dbReference type="ChEBI" id="CHEBI:18420"/>
    </cofactor>
</comment>
<comment type="function">
    <text evidence="2">Catalyzes the phosphorylation of D-fructose 6-phosphate to fructose 1,6-bisphosphate by ATP, the first committing step of glycolysis.</text>
</comment>
<evidence type="ECO:0000256" key="15">
    <source>
        <dbReference type="ARBA" id="ARBA00048070"/>
    </source>
</evidence>
<evidence type="ECO:0000256" key="6">
    <source>
        <dbReference type="ARBA" id="ARBA00022490"/>
    </source>
</evidence>
<proteinExistence type="inferred from homology"/>
<dbReference type="UniPathway" id="UPA00109">
    <property type="reaction ID" value="UER00182"/>
</dbReference>
<dbReference type="GO" id="GO:0016208">
    <property type="term" value="F:AMP binding"/>
    <property type="evidence" value="ECO:0007669"/>
    <property type="project" value="TreeGrafter"/>
</dbReference>
<dbReference type="GO" id="GO:0061621">
    <property type="term" value="P:canonical glycolysis"/>
    <property type="evidence" value="ECO:0007669"/>
    <property type="project" value="TreeGrafter"/>
</dbReference>
<dbReference type="GO" id="GO:0046872">
    <property type="term" value="F:metal ion binding"/>
    <property type="evidence" value="ECO:0007669"/>
    <property type="project" value="UniProtKB-KW"/>
</dbReference>
<keyword evidence="10 17" id="KW-0418">Kinase</keyword>
<keyword evidence="13" id="KW-0324">Glycolysis</keyword>
<keyword evidence="6" id="KW-0963">Cytoplasm</keyword>
<evidence type="ECO:0000256" key="12">
    <source>
        <dbReference type="ARBA" id="ARBA00022842"/>
    </source>
</evidence>
<evidence type="ECO:0000256" key="4">
    <source>
        <dbReference type="ARBA" id="ARBA00004679"/>
    </source>
</evidence>
<keyword evidence="9" id="KW-0547">Nucleotide-binding</keyword>
<evidence type="ECO:0000256" key="2">
    <source>
        <dbReference type="ARBA" id="ARBA00002659"/>
    </source>
</evidence>
<evidence type="ECO:0000256" key="10">
    <source>
        <dbReference type="ARBA" id="ARBA00022777"/>
    </source>
</evidence>
<evidence type="ECO:0000256" key="3">
    <source>
        <dbReference type="ARBA" id="ARBA00004496"/>
    </source>
</evidence>
<dbReference type="PANTHER" id="PTHR13697:SF4">
    <property type="entry name" value="ATP-DEPENDENT 6-PHOSPHOFRUCTOKINASE"/>
    <property type="match status" value="1"/>
</dbReference>
<keyword evidence="8" id="KW-0479">Metal-binding</keyword>
<dbReference type="GO" id="GO:0048029">
    <property type="term" value="F:monosaccharide binding"/>
    <property type="evidence" value="ECO:0007669"/>
    <property type="project" value="TreeGrafter"/>
</dbReference>
<dbReference type="InterPro" id="IPR035966">
    <property type="entry name" value="PKF_sf"/>
</dbReference>
<protein>
    <recommendedName>
        <fullName evidence="5">6-phosphofructokinase</fullName>
        <ecNumber evidence="5">2.7.1.11</ecNumber>
    </recommendedName>
</protein>
<evidence type="ECO:0000313" key="17">
    <source>
        <dbReference type="EMBL" id="ATX71152.1"/>
    </source>
</evidence>
<dbReference type="AlphaFoldDB" id="A0A1Y0L228"/>
<dbReference type="InterPro" id="IPR022953">
    <property type="entry name" value="ATP_PFK"/>
</dbReference>
<accession>A0A1Y0L228</accession>
<dbReference type="GO" id="GO:0003872">
    <property type="term" value="F:6-phosphofructokinase activity"/>
    <property type="evidence" value="ECO:0007669"/>
    <property type="project" value="UniProtKB-EC"/>
</dbReference>